<dbReference type="Pfam" id="PF03285">
    <property type="entry name" value="Paralemmin"/>
    <property type="match status" value="1"/>
</dbReference>
<evidence type="ECO:0000313" key="24">
    <source>
        <dbReference type="Proteomes" id="UP000515152"/>
    </source>
</evidence>
<keyword evidence="9" id="KW-0597">Phosphoprotein</keyword>
<sequence>MEMSEALSQQERLQALAEKRKRQAEIENKKRQLEDDRRQLQHLKSKALRERWLLDGVPSGGPEEDEAKKQLQEDEAKLKALEETISRLEQELEELETGVSATSTKENLSDDAKEDSKTADIKVAAASVKEVKVHHKVHHSPRLVTSGDGSEMMRAAMYSVEITVERDRVTGETKVLSSNTRLPTDLHGVMVYEDANKVVHEVLEVDGVMVANGVHQLSSLEVEELILKADEANLSEDGVPKPAPTPDDASPTPVPCVEAGSSPQKEITGMETMAGGGPEAVAVGDVSADNPVTMVFMGYQSVEDEAETNKVLGLEGTVKAELVVIEDGEGKTPSSAAVAPTAHADAEQSKETVQEQTPPNGSTAEPIKTPQEKEGADNGGAEATGAELNNKEKQPCKCCVIM</sequence>
<evidence type="ECO:0000256" key="15">
    <source>
        <dbReference type="ARBA" id="ARBA00023273"/>
    </source>
</evidence>
<dbReference type="CTD" id="550557"/>
<evidence type="ECO:0000256" key="12">
    <source>
        <dbReference type="ARBA" id="ARBA00023054"/>
    </source>
</evidence>
<feature type="region of interest" description="Disordered" evidence="23">
    <location>
        <begin position="1"/>
        <end position="38"/>
    </location>
</feature>
<dbReference type="GeneID" id="105896416"/>
<evidence type="ECO:0000256" key="5">
    <source>
        <dbReference type="ARBA" id="ARBA00004552"/>
    </source>
</evidence>
<evidence type="ECO:0000313" key="25">
    <source>
        <dbReference type="RefSeq" id="XP_031430584.1"/>
    </source>
</evidence>
<dbReference type="GO" id="GO:0016323">
    <property type="term" value="C:basolateral plasma membrane"/>
    <property type="evidence" value="ECO:0007669"/>
    <property type="project" value="UniProtKB-SubCell"/>
</dbReference>
<evidence type="ECO:0000256" key="20">
    <source>
        <dbReference type="ARBA" id="ARBA00038823"/>
    </source>
</evidence>
<dbReference type="RefSeq" id="XP_031430584.1">
    <property type="nucleotide sequence ID" value="XM_031574724.2"/>
</dbReference>
<keyword evidence="13" id="KW-0472">Membrane</keyword>
<keyword evidence="10" id="KW-0133">Cell shape</keyword>
<evidence type="ECO:0000256" key="6">
    <source>
        <dbReference type="ARBA" id="ARBA00005756"/>
    </source>
</evidence>
<feature type="region of interest" description="Disordered" evidence="23">
    <location>
        <begin position="93"/>
        <end position="114"/>
    </location>
</feature>
<dbReference type="OrthoDB" id="8964272at2759"/>
<keyword evidence="7" id="KW-1003">Cell membrane</keyword>
<evidence type="ECO:0000256" key="14">
    <source>
        <dbReference type="ARBA" id="ARBA00023139"/>
    </source>
</evidence>
<dbReference type="GO" id="GO:0043197">
    <property type="term" value="C:dendritic spine"/>
    <property type="evidence" value="ECO:0007669"/>
    <property type="project" value="UniProtKB-SubCell"/>
</dbReference>
<evidence type="ECO:0000256" key="18">
    <source>
        <dbReference type="ARBA" id="ARBA00037796"/>
    </source>
</evidence>
<evidence type="ECO:0000256" key="8">
    <source>
        <dbReference type="ARBA" id="ARBA00022481"/>
    </source>
</evidence>
<name>A0A6P8FV56_CLUHA</name>
<evidence type="ECO:0000256" key="10">
    <source>
        <dbReference type="ARBA" id="ARBA00022960"/>
    </source>
</evidence>
<evidence type="ECO:0000256" key="21">
    <source>
        <dbReference type="ARBA" id="ARBA00040790"/>
    </source>
</evidence>
<evidence type="ECO:0000256" key="13">
    <source>
        <dbReference type="ARBA" id="ARBA00023136"/>
    </source>
</evidence>
<dbReference type="AlphaFoldDB" id="A0A6P8FV56"/>
<keyword evidence="16" id="KW-0449">Lipoprotein</keyword>
<reference evidence="25" key="1">
    <citation type="submission" date="2025-08" db="UniProtKB">
        <authorList>
            <consortium name="RefSeq"/>
        </authorList>
    </citation>
    <scope>IDENTIFICATION</scope>
</reference>
<dbReference type="GO" id="GO:0008360">
    <property type="term" value="P:regulation of cell shape"/>
    <property type="evidence" value="ECO:0007669"/>
    <property type="project" value="UniProtKB-KW"/>
</dbReference>
<accession>A0A6P8FV56</accession>
<keyword evidence="8" id="KW-0488">Methylation</keyword>
<feature type="compositionally biased region" description="Polar residues" evidence="23">
    <location>
        <begin position="354"/>
        <end position="363"/>
    </location>
</feature>
<evidence type="ECO:0000256" key="2">
    <source>
        <dbReference type="ARBA" id="ARBA00004342"/>
    </source>
</evidence>
<keyword evidence="17" id="KW-0636">Prenylation</keyword>
<feature type="compositionally biased region" description="Basic and acidic residues" evidence="23">
    <location>
        <begin position="344"/>
        <end position="353"/>
    </location>
</feature>
<keyword evidence="24" id="KW-1185">Reference proteome</keyword>
<keyword evidence="14" id="KW-0564">Palmitate</keyword>
<dbReference type="PANTHER" id="PTHR10498:SF6">
    <property type="entry name" value="PARALEMMIN-1"/>
    <property type="match status" value="1"/>
</dbReference>
<feature type="compositionally biased region" description="Polar residues" evidence="23">
    <location>
        <begin position="1"/>
        <end position="12"/>
    </location>
</feature>
<evidence type="ECO:0000256" key="3">
    <source>
        <dbReference type="ARBA" id="ARBA00004489"/>
    </source>
</evidence>
<evidence type="ECO:0000256" key="4">
    <source>
        <dbReference type="ARBA" id="ARBA00004527"/>
    </source>
</evidence>
<gene>
    <name evidence="25" type="primary">palm1a</name>
</gene>
<evidence type="ECO:0000256" key="9">
    <source>
        <dbReference type="ARBA" id="ARBA00022553"/>
    </source>
</evidence>
<feature type="compositionally biased region" description="Basic and acidic residues" evidence="23">
    <location>
        <begin position="66"/>
        <end position="75"/>
    </location>
</feature>
<dbReference type="GO" id="GO:0030424">
    <property type="term" value="C:axon"/>
    <property type="evidence" value="ECO:0007669"/>
    <property type="project" value="UniProtKB-SubCell"/>
</dbReference>
<keyword evidence="11" id="KW-0770">Synapse</keyword>
<comment type="similarity">
    <text evidence="6">Belongs to the paralemmin family.</text>
</comment>
<dbReference type="GO" id="GO:0016327">
    <property type="term" value="C:apicolateral plasma membrane"/>
    <property type="evidence" value="ECO:0007669"/>
    <property type="project" value="UniProtKB-SubCell"/>
</dbReference>
<feature type="compositionally biased region" description="Basic and acidic residues" evidence="23">
    <location>
        <begin position="23"/>
        <end position="38"/>
    </location>
</feature>
<proteinExistence type="inferred from homology"/>
<evidence type="ECO:0000256" key="1">
    <source>
        <dbReference type="ARBA" id="ARBA00004279"/>
    </source>
</evidence>
<dbReference type="GO" id="GO:0031527">
    <property type="term" value="C:filopodium membrane"/>
    <property type="evidence" value="ECO:0007669"/>
    <property type="project" value="UniProtKB-SubCell"/>
</dbReference>
<comment type="subunit">
    <text evidence="20">Interacts with dopamine receptor DRD3.</text>
</comment>
<dbReference type="Proteomes" id="UP000515152">
    <property type="component" value="Chromosome 10"/>
</dbReference>
<feature type="region of interest" description="Disordered" evidence="23">
    <location>
        <begin position="53"/>
        <end position="75"/>
    </location>
</feature>
<protein>
    <recommendedName>
        <fullName evidence="21">Paralemmin-1</fullName>
    </recommendedName>
    <alternativeName>
        <fullName evidence="22">Paralemmin</fullName>
    </alternativeName>
</protein>
<dbReference type="InterPro" id="IPR004965">
    <property type="entry name" value="Paralemmin"/>
</dbReference>
<feature type="region of interest" description="Disordered" evidence="23">
    <location>
        <begin position="233"/>
        <end position="262"/>
    </location>
</feature>
<keyword evidence="15" id="KW-0966">Cell projection</keyword>
<evidence type="ECO:0000256" key="7">
    <source>
        <dbReference type="ARBA" id="ARBA00022475"/>
    </source>
</evidence>
<evidence type="ECO:0000256" key="11">
    <source>
        <dbReference type="ARBA" id="ARBA00023018"/>
    </source>
</evidence>
<feature type="region of interest" description="Disordered" evidence="23">
    <location>
        <begin position="329"/>
        <end position="395"/>
    </location>
</feature>
<comment type="subcellular location">
    <subcellularLocation>
        <location evidence="18">Apicolateral cell membrane</location>
        <topology evidence="18">Lipid-anchor</topology>
    </subcellularLocation>
    <subcellularLocation>
        <location evidence="19">Basolateral cell membrane</location>
        <topology evidence="19">Lipid-anchor</topology>
    </subcellularLocation>
    <subcellularLocation>
        <location evidence="2">Cell membrane</location>
        <topology evidence="2">Lipid-anchor</topology>
        <orientation evidence="2">Cytoplasmic side</orientation>
    </subcellularLocation>
    <subcellularLocation>
        <location evidence="3">Cell projection</location>
        <location evidence="3">Axon</location>
    </subcellularLocation>
    <subcellularLocation>
        <location evidence="1">Cell projection</location>
        <location evidence="1">Dendrite</location>
    </subcellularLocation>
    <subcellularLocation>
        <location evidence="5">Cell projection</location>
        <location evidence="5">Dendritic spine</location>
    </subcellularLocation>
    <subcellularLocation>
        <location evidence="4">Cell projection</location>
        <location evidence="4">Filopodium membrane</location>
        <topology evidence="4">Lipid-anchor</topology>
    </subcellularLocation>
</comment>
<evidence type="ECO:0000256" key="22">
    <source>
        <dbReference type="ARBA" id="ARBA00041963"/>
    </source>
</evidence>
<evidence type="ECO:0000256" key="17">
    <source>
        <dbReference type="ARBA" id="ARBA00023289"/>
    </source>
</evidence>
<dbReference type="PANTHER" id="PTHR10498">
    <property type="entry name" value="PARALEMMIN-RELATED"/>
    <property type="match status" value="1"/>
</dbReference>
<evidence type="ECO:0000256" key="23">
    <source>
        <dbReference type="SAM" id="MobiDB-lite"/>
    </source>
</evidence>
<dbReference type="KEGG" id="char:105896416"/>
<evidence type="ECO:0000256" key="19">
    <source>
        <dbReference type="ARBA" id="ARBA00037871"/>
    </source>
</evidence>
<evidence type="ECO:0000256" key="16">
    <source>
        <dbReference type="ARBA" id="ARBA00023288"/>
    </source>
</evidence>
<organism evidence="24 25">
    <name type="scientific">Clupea harengus</name>
    <name type="common">Atlantic herring</name>
    <dbReference type="NCBI Taxonomy" id="7950"/>
    <lineage>
        <taxon>Eukaryota</taxon>
        <taxon>Metazoa</taxon>
        <taxon>Chordata</taxon>
        <taxon>Craniata</taxon>
        <taxon>Vertebrata</taxon>
        <taxon>Euteleostomi</taxon>
        <taxon>Actinopterygii</taxon>
        <taxon>Neopterygii</taxon>
        <taxon>Teleostei</taxon>
        <taxon>Clupei</taxon>
        <taxon>Clupeiformes</taxon>
        <taxon>Clupeoidei</taxon>
        <taxon>Clupeidae</taxon>
        <taxon>Clupea</taxon>
    </lineage>
</organism>
<keyword evidence="12" id="KW-0175">Coiled coil</keyword>